<keyword evidence="3" id="KW-1185">Reference proteome</keyword>
<dbReference type="InterPro" id="IPR024442">
    <property type="entry name" value="Transposase_Zn_ribbon"/>
</dbReference>
<evidence type="ECO:0000313" key="2">
    <source>
        <dbReference type="EMBL" id="TJY43546.1"/>
    </source>
</evidence>
<protein>
    <submittedName>
        <fullName evidence="2">IS1595 family transposase</fullName>
    </submittedName>
</protein>
<feature type="domain" description="Transposase zinc-ribbon" evidence="1">
    <location>
        <begin position="15"/>
        <end position="61"/>
    </location>
</feature>
<dbReference type="OrthoDB" id="9769409at2"/>
<dbReference type="RefSeq" id="WP_136776907.1">
    <property type="nucleotide sequence ID" value="NZ_SUPK01000002.1"/>
</dbReference>
<dbReference type="Proteomes" id="UP000309673">
    <property type="component" value="Unassembled WGS sequence"/>
</dbReference>
<gene>
    <name evidence="2" type="ORF">E5161_06640</name>
</gene>
<comment type="caution">
    <text evidence="2">The sequence shown here is derived from an EMBL/GenBank/DDBJ whole genome shotgun (WGS) entry which is preliminary data.</text>
</comment>
<reference evidence="2 3" key="1">
    <citation type="submission" date="2019-04" db="EMBL/GenBank/DDBJ databases">
        <title>Cohnella sp. nov., isolated from soil.</title>
        <authorList>
            <person name="Kim W."/>
        </authorList>
    </citation>
    <scope>NUCLEOTIDE SEQUENCE [LARGE SCALE GENOMIC DNA]</scope>
    <source>
        <strain evidence="2 3">CAU 1483</strain>
    </source>
</reference>
<accession>A0A4U0FF13</accession>
<evidence type="ECO:0000259" key="1">
    <source>
        <dbReference type="Pfam" id="PF12760"/>
    </source>
</evidence>
<evidence type="ECO:0000313" key="3">
    <source>
        <dbReference type="Proteomes" id="UP000309673"/>
    </source>
</evidence>
<dbReference type="EMBL" id="SUPK01000002">
    <property type="protein sequence ID" value="TJY43546.1"/>
    <property type="molecule type" value="Genomic_DNA"/>
</dbReference>
<dbReference type="Pfam" id="PF12760">
    <property type="entry name" value="Zn_ribbon_IS1595"/>
    <property type="match status" value="1"/>
</dbReference>
<sequence length="309" mass="34845">MEIGSFEDVCMMYGKEKNCIQALFTLKWPEGYRCPRCGCSQASTIQSRRLPLYECVSCWHQTSIIAGTVMQGSRTPLSKWFQALYLHTRPSAISATQLSEMIGVTYKTAWLMGQKIRNAFSRADEKEQLSGLIRLTPSLYGRMCLSSSYRETHEHPLLIGASLNENAQITQIKIKQVAESEIVGKTVNKIGKNNFVRNHVQMDVSEVVSDVGRARFEHSTSLKRLGRAAGSWLNTVFHGIGPKHLQSYLDQFSFQINQTVRKMSVFQASLSWCAVTTTVTYSEIINRPSRIPAQYVPQRHKKSALQKAG</sequence>
<proteinExistence type="predicted"/>
<name>A0A4U0FF13_9BACL</name>
<dbReference type="AlphaFoldDB" id="A0A4U0FF13"/>
<organism evidence="2 3">
    <name type="scientific">Cohnella pontilimi</name>
    <dbReference type="NCBI Taxonomy" id="2564100"/>
    <lineage>
        <taxon>Bacteria</taxon>
        <taxon>Bacillati</taxon>
        <taxon>Bacillota</taxon>
        <taxon>Bacilli</taxon>
        <taxon>Bacillales</taxon>
        <taxon>Paenibacillaceae</taxon>
        <taxon>Cohnella</taxon>
    </lineage>
</organism>